<gene>
    <name evidence="2" type="ORF">FIBSPDRAFT_905571</name>
</gene>
<evidence type="ECO:0000313" key="2">
    <source>
        <dbReference type="EMBL" id="KZP02754.1"/>
    </source>
</evidence>
<protein>
    <submittedName>
        <fullName evidence="2">Uncharacterized protein</fullName>
    </submittedName>
</protein>
<organism evidence="2 3">
    <name type="scientific">Athelia psychrophila</name>
    <dbReference type="NCBI Taxonomy" id="1759441"/>
    <lineage>
        <taxon>Eukaryota</taxon>
        <taxon>Fungi</taxon>
        <taxon>Dikarya</taxon>
        <taxon>Basidiomycota</taxon>
        <taxon>Agaricomycotina</taxon>
        <taxon>Agaricomycetes</taxon>
        <taxon>Agaricomycetidae</taxon>
        <taxon>Atheliales</taxon>
        <taxon>Atheliaceae</taxon>
        <taxon>Athelia</taxon>
    </lineage>
</organism>
<accession>A0A167TB83</accession>
<evidence type="ECO:0000313" key="3">
    <source>
        <dbReference type="Proteomes" id="UP000076532"/>
    </source>
</evidence>
<sequence length="217" mass="24942">MSAQSNILTYAQREAYRRDVLNIPSPVDQWLVSNARSPRVAFLKVYMMFGDVEAEYVTCRIDMEYETIAGVQAYRLYVTAKPSPRSAQSPDRQLSPRAMLDFFPGSKDDIAAPNWTQWVNPTLIFEQPSLTFAQLFARMATWPLNLAHRNLSARMLIWSKIFVNVPETIAVFTPERPPRPAVNTRTHKPRAHMTRETQTEVVEVTAIVPVKWERSDE</sequence>
<feature type="region of interest" description="Disordered" evidence="1">
    <location>
        <begin position="176"/>
        <end position="196"/>
    </location>
</feature>
<reference evidence="2 3" key="1">
    <citation type="journal article" date="2016" name="Mol. Biol. Evol.">
        <title>Comparative Genomics of Early-Diverging Mushroom-Forming Fungi Provides Insights into the Origins of Lignocellulose Decay Capabilities.</title>
        <authorList>
            <person name="Nagy L.G."/>
            <person name="Riley R."/>
            <person name="Tritt A."/>
            <person name="Adam C."/>
            <person name="Daum C."/>
            <person name="Floudas D."/>
            <person name="Sun H."/>
            <person name="Yadav J.S."/>
            <person name="Pangilinan J."/>
            <person name="Larsson K.H."/>
            <person name="Matsuura K."/>
            <person name="Barry K."/>
            <person name="Labutti K."/>
            <person name="Kuo R."/>
            <person name="Ohm R.A."/>
            <person name="Bhattacharya S.S."/>
            <person name="Shirouzu T."/>
            <person name="Yoshinaga Y."/>
            <person name="Martin F.M."/>
            <person name="Grigoriev I.V."/>
            <person name="Hibbett D.S."/>
        </authorList>
    </citation>
    <scope>NUCLEOTIDE SEQUENCE [LARGE SCALE GENOMIC DNA]</scope>
    <source>
        <strain evidence="2 3">CBS 109695</strain>
    </source>
</reference>
<dbReference type="AlphaFoldDB" id="A0A167TB83"/>
<dbReference type="EMBL" id="KV418332">
    <property type="protein sequence ID" value="KZP02754.1"/>
    <property type="molecule type" value="Genomic_DNA"/>
</dbReference>
<evidence type="ECO:0000256" key="1">
    <source>
        <dbReference type="SAM" id="MobiDB-lite"/>
    </source>
</evidence>
<name>A0A167TB83_9AGAM</name>
<dbReference type="OrthoDB" id="2749120at2759"/>
<dbReference type="Proteomes" id="UP000076532">
    <property type="component" value="Unassembled WGS sequence"/>
</dbReference>
<keyword evidence="3" id="KW-1185">Reference proteome</keyword>
<proteinExistence type="predicted"/>